<dbReference type="SUPFAM" id="SSF55608">
    <property type="entry name" value="Homing endonucleases"/>
    <property type="match status" value="2"/>
</dbReference>
<keyword evidence="2" id="KW-0378">Hydrolase</keyword>
<dbReference type="Gene3D" id="3.10.28.10">
    <property type="entry name" value="Homing endonucleases"/>
    <property type="match status" value="1"/>
</dbReference>
<dbReference type="EMBL" id="JAQMLS010000005">
    <property type="protein sequence ID" value="MDB8741968.1"/>
    <property type="molecule type" value="Genomic_DNA"/>
</dbReference>
<dbReference type="GO" id="GO:0004519">
    <property type="term" value="F:endonuclease activity"/>
    <property type="evidence" value="ECO:0007669"/>
    <property type="project" value="UniProtKB-KW"/>
</dbReference>
<dbReference type="PROSITE" id="PS50819">
    <property type="entry name" value="INTEIN_ENDONUCLEASE"/>
    <property type="match status" value="1"/>
</dbReference>
<keyword evidence="2" id="KW-0255">Endonuclease</keyword>
<dbReference type="AlphaFoldDB" id="A0AAW6DUW5"/>
<organism evidence="2 3">
    <name type="scientific">Ruminococcus bicirculans</name>
    <name type="common">ex Wegman et al. 2014</name>
    <dbReference type="NCBI Taxonomy" id="1160721"/>
    <lineage>
        <taxon>Bacteria</taxon>
        <taxon>Bacillati</taxon>
        <taxon>Bacillota</taxon>
        <taxon>Clostridia</taxon>
        <taxon>Eubacteriales</taxon>
        <taxon>Oscillospiraceae</taxon>
        <taxon>Ruminococcus</taxon>
    </lineage>
</organism>
<gene>
    <name evidence="2" type="ORF">PNV70_07785</name>
</gene>
<dbReference type="Pfam" id="PF14528">
    <property type="entry name" value="LAGLIDADG_3"/>
    <property type="match status" value="1"/>
</dbReference>
<dbReference type="Proteomes" id="UP001211421">
    <property type="component" value="Unassembled WGS sequence"/>
</dbReference>
<dbReference type="RefSeq" id="WP_195551532.1">
    <property type="nucleotide sequence ID" value="NZ_JADMNX010000005.1"/>
</dbReference>
<comment type="caution">
    <text evidence="2">The sequence shown here is derived from an EMBL/GenBank/DDBJ whole genome shotgun (WGS) entry which is preliminary data.</text>
</comment>
<name>A0AAW6DUW5_9FIRM</name>
<dbReference type="InterPro" id="IPR004042">
    <property type="entry name" value="Intein_endonuc_central"/>
</dbReference>
<evidence type="ECO:0000259" key="1">
    <source>
        <dbReference type="PROSITE" id="PS50819"/>
    </source>
</evidence>
<feature type="domain" description="DOD-type homing endonuclease" evidence="1">
    <location>
        <begin position="76"/>
        <end position="200"/>
    </location>
</feature>
<dbReference type="InterPro" id="IPR004860">
    <property type="entry name" value="LAGLIDADG_dom"/>
</dbReference>
<proteinExistence type="predicted"/>
<reference evidence="2" key="1">
    <citation type="submission" date="2023-01" db="EMBL/GenBank/DDBJ databases">
        <title>Human gut microbiome strain richness.</title>
        <authorList>
            <person name="Chen-Liaw A."/>
        </authorList>
    </citation>
    <scope>NUCLEOTIDE SEQUENCE</scope>
    <source>
        <strain evidence="2">D59st1_B8_D59t2_181005</strain>
    </source>
</reference>
<evidence type="ECO:0000313" key="3">
    <source>
        <dbReference type="Proteomes" id="UP001211421"/>
    </source>
</evidence>
<sequence length="275" mass="32358">MKWSKEEVILLQELYPNYPTNDLVEIFHRNRDAINCKAKEMGIKKIDRYASNGIANKKYNINENYFNEKSRNMFYVLGFWCADGCICSSGGNKCFNIHIKNDDKYLLKNILLDMKSTHKLYENQTSVSINICNQKIYDSLINLGFTERKSLTLEFPLWIPKQYLNDFIRGYFDGDGSVDKNGYCVHIMGTKHFLISLKEILEQNNIRVHSIVQTNHKNSKSDIPHSLYVTRKDEVSKFGDFIYKDMTDNDLFLHRKKERFKMDNKANEKKIQSKN</sequence>
<protein>
    <submittedName>
        <fullName evidence="2">LAGLIDADG family homing endonuclease</fullName>
    </submittedName>
</protein>
<dbReference type="InterPro" id="IPR027434">
    <property type="entry name" value="Homing_endonucl"/>
</dbReference>
<evidence type="ECO:0000313" key="2">
    <source>
        <dbReference type="EMBL" id="MDB8741968.1"/>
    </source>
</evidence>
<accession>A0AAW6DUW5</accession>
<keyword evidence="2" id="KW-0540">Nuclease</keyword>